<evidence type="ECO:0000256" key="3">
    <source>
        <dbReference type="ARBA" id="ARBA00022989"/>
    </source>
</evidence>
<dbReference type="PANTHER" id="PTHR11785:SF512">
    <property type="entry name" value="SOBREMESA, ISOFORM B"/>
    <property type="match status" value="1"/>
</dbReference>
<feature type="transmembrane region" description="Helical" evidence="5">
    <location>
        <begin position="120"/>
        <end position="142"/>
    </location>
</feature>
<keyword evidence="4 5" id="KW-0472">Membrane</keyword>
<feature type="transmembrane region" description="Helical" evidence="5">
    <location>
        <begin position="360"/>
        <end position="380"/>
    </location>
</feature>
<organism evidence="6 7">
    <name type="scientific">Peptostreptococcus equinus</name>
    <dbReference type="NCBI Taxonomy" id="3003601"/>
    <lineage>
        <taxon>Bacteria</taxon>
        <taxon>Bacillati</taxon>
        <taxon>Bacillota</taxon>
        <taxon>Clostridia</taxon>
        <taxon>Peptostreptococcales</taxon>
        <taxon>Peptostreptococcaceae</taxon>
        <taxon>Peptostreptococcus</taxon>
    </lineage>
</organism>
<name>A0ABY7JNI7_9FIRM</name>
<evidence type="ECO:0000313" key="6">
    <source>
        <dbReference type="EMBL" id="WAW14907.1"/>
    </source>
</evidence>
<feature type="transmembrane region" description="Helical" evidence="5">
    <location>
        <begin position="392"/>
        <end position="415"/>
    </location>
</feature>
<reference evidence="6" key="1">
    <citation type="submission" date="2022-12" db="EMBL/GenBank/DDBJ databases">
        <title>Peptostreptococcus.</title>
        <authorList>
            <person name="Lee S.H."/>
        </authorList>
    </citation>
    <scope>NUCLEOTIDE SEQUENCE</scope>
    <source>
        <strain evidence="6">CBA3647</strain>
    </source>
</reference>
<evidence type="ECO:0000256" key="2">
    <source>
        <dbReference type="ARBA" id="ARBA00022692"/>
    </source>
</evidence>
<comment type="subcellular location">
    <subcellularLocation>
        <location evidence="1">Membrane</location>
        <topology evidence="1">Multi-pass membrane protein</topology>
    </subcellularLocation>
</comment>
<feature type="transmembrane region" description="Helical" evidence="5">
    <location>
        <begin position="44"/>
        <end position="69"/>
    </location>
</feature>
<feature type="transmembrane region" description="Helical" evidence="5">
    <location>
        <begin position="12"/>
        <end position="32"/>
    </location>
</feature>
<keyword evidence="3 5" id="KW-1133">Transmembrane helix</keyword>
<feature type="transmembrane region" description="Helical" evidence="5">
    <location>
        <begin position="278"/>
        <end position="304"/>
    </location>
</feature>
<dbReference type="EMBL" id="CP114052">
    <property type="protein sequence ID" value="WAW14907.1"/>
    <property type="molecule type" value="Genomic_DNA"/>
</dbReference>
<feature type="transmembrane region" description="Helical" evidence="5">
    <location>
        <begin position="233"/>
        <end position="258"/>
    </location>
</feature>
<keyword evidence="7" id="KW-1185">Reference proteome</keyword>
<evidence type="ECO:0000256" key="1">
    <source>
        <dbReference type="ARBA" id="ARBA00004141"/>
    </source>
</evidence>
<evidence type="ECO:0000256" key="5">
    <source>
        <dbReference type="SAM" id="Phobius"/>
    </source>
</evidence>
<dbReference type="Pfam" id="PF13520">
    <property type="entry name" value="AA_permease_2"/>
    <property type="match status" value="1"/>
</dbReference>
<dbReference type="InterPro" id="IPR002293">
    <property type="entry name" value="AA/rel_permease1"/>
</dbReference>
<dbReference type="InterPro" id="IPR050598">
    <property type="entry name" value="AminoAcid_Transporter"/>
</dbReference>
<feature type="transmembrane region" description="Helical" evidence="5">
    <location>
        <begin position="154"/>
        <end position="176"/>
    </location>
</feature>
<feature type="transmembrane region" description="Helical" evidence="5">
    <location>
        <begin position="196"/>
        <end position="213"/>
    </location>
</feature>
<accession>A0ABY7JNI7</accession>
<keyword evidence="2 5" id="KW-0812">Transmembrane</keyword>
<feature type="transmembrane region" description="Helical" evidence="5">
    <location>
        <begin position="421"/>
        <end position="438"/>
    </location>
</feature>
<dbReference type="PIRSF" id="PIRSF006060">
    <property type="entry name" value="AA_transporter"/>
    <property type="match status" value="1"/>
</dbReference>
<proteinExistence type="predicted"/>
<dbReference type="RefSeq" id="WP_269311600.1">
    <property type="nucleotide sequence ID" value="NZ_CP114052.1"/>
</dbReference>
<sequence length="443" mass="46350">MDNNNQGLEKNLGLFSALTLVIGLVIGSGVFFKPHAIYTITGGAAGIGLVIWLLGGLLSILGALTTAEISAAIPKTGGMVEWVREGFGDTLAYLVGWCQTVVFFPATIAALAVIFAQTSIILLGVGESFVLPIAIFTIIFLATLNTISVKLGNGIQVIASVVKLIPLAIIIVVGLIKGPSVGNGVANLSPFMAQGASLPSVLAGGVLATLFAYQGWIDAGAVAGEMKKPEKDLPIALIGGLLIIIAIYTIINVAYLFVVPADVMMKSDAPAALVANALFGRVGGTLITGGILISVFGCCGANLFTGSRQPYALAQTNSIPFSKTFGSTTKNGTPAASTVLITIISCIFALSGQFDFLTNIAVTTIWIFYILTFASVMILRKRQPELHRPYKVPMYPLVPILAIAGGLFVVINQIVTNPGQSFIGIGVTLLGLPIYWYMKKKNA</sequence>
<dbReference type="Gene3D" id="1.20.1740.10">
    <property type="entry name" value="Amino acid/polyamine transporter I"/>
    <property type="match status" value="1"/>
</dbReference>
<gene>
    <name evidence="6" type="ORF">O0R46_10025</name>
</gene>
<protein>
    <submittedName>
        <fullName evidence="6">Amino acid permease</fullName>
    </submittedName>
</protein>
<evidence type="ECO:0000256" key="4">
    <source>
        <dbReference type="ARBA" id="ARBA00023136"/>
    </source>
</evidence>
<feature type="transmembrane region" description="Helical" evidence="5">
    <location>
        <begin position="335"/>
        <end position="354"/>
    </location>
</feature>
<feature type="transmembrane region" description="Helical" evidence="5">
    <location>
        <begin position="90"/>
        <end position="114"/>
    </location>
</feature>
<dbReference type="Proteomes" id="UP001164187">
    <property type="component" value="Chromosome"/>
</dbReference>
<dbReference type="PANTHER" id="PTHR11785">
    <property type="entry name" value="AMINO ACID TRANSPORTER"/>
    <property type="match status" value="1"/>
</dbReference>
<evidence type="ECO:0000313" key="7">
    <source>
        <dbReference type="Proteomes" id="UP001164187"/>
    </source>
</evidence>